<dbReference type="AlphaFoldDB" id="U4TTP0"/>
<gene>
    <name evidence="1" type="ORF">L248_2933</name>
</gene>
<dbReference type="SUPFAM" id="SSF56399">
    <property type="entry name" value="ADP-ribosylation"/>
    <property type="match status" value="1"/>
</dbReference>
<dbReference type="OrthoDB" id="2243939at2"/>
<evidence type="ECO:0000313" key="2">
    <source>
        <dbReference type="Proteomes" id="UP000030647"/>
    </source>
</evidence>
<sequence length="191" mass="22081">MLIIGYHGTSFTNAREIVKYGFSADHFPRWTGDLGSGVYGYIQATDRPFATAEYNAAVYVALKADMHRLKPWSNRPKYGKPKTAVVQFKVDVYEDDVCDFTDYQPYDNFVELKARLGLYIHARMPFSPGASYRDNEDGWLIEYLIQKRLVHDYAVFQMDTYSPFVSRSSNFANGREICVRRLETISNLRLI</sequence>
<dbReference type="HOGENOM" id="CLU_120425_0_0_9"/>
<evidence type="ECO:0000313" key="1">
    <source>
        <dbReference type="EMBL" id="ERL65258.1"/>
    </source>
</evidence>
<proteinExistence type="predicted"/>
<accession>U4TTP0</accession>
<dbReference type="RefSeq" id="WP_022529518.1">
    <property type="nucleotide sequence ID" value="NZ_KI271588.1"/>
</dbReference>
<name>U4TTP0_9LACO</name>
<organism evidence="1 2">
    <name type="scientific">Schleiferilactobacillus shenzhenensis LY-73</name>
    <dbReference type="NCBI Taxonomy" id="1231336"/>
    <lineage>
        <taxon>Bacteria</taxon>
        <taxon>Bacillati</taxon>
        <taxon>Bacillota</taxon>
        <taxon>Bacilli</taxon>
        <taxon>Lactobacillales</taxon>
        <taxon>Lactobacillaceae</taxon>
        <taxon>Schleiferilactobacillus</taxon>
    </lineage>
</organism>
<dbReference type="STRING" id="1231336.L248_2933"/>
<evidence type="ECO:0008006" key="3">
    <source>
        <dbReference type="Google" id="ProtNLM"/>
    </source>
</evidence>
<dbReference type="Proteomes" id="UP000030647">
    <property type="component" value="Unassembled WGS sequence"/>
</dbReference>
<keyword evidence="2" id="KW-1185">Reference proteome</keyword>
<reference evidence="2" key="1">
    <citation type="journal article" date="2013" name="Genome Announc.">
        <title>Whole-Genome Sequencing of Lactobacillus shenzhenensis Strain LY-73T.</title>
        <authorList>
            <person name="Lin Z."/>
            <person name="Liu Z."/>
            <person name="Yang R."/>
            <person name="Zou Y."/>
            <person name="Wan D."/>
            <person name="Chen J."/>
            <person name="Guo M."/>
            <person name="Zhao J."/>
            <person name="Fang C."/>
            <person name="Yang R."/>
            <person name="Liu F."/>
        </authorList>
    </citation>
    <scope>NUCLEOTIDE SEQUENCE [LARGE SCALE GENOMIC DNA]</scope>
    <source>
        <strain evidence="2">LY-73</strain>
    </source>
</reference>
<protein>
    <recommendedName>
        <fullName evidence="3">PARP catalytic domain-containing protein</fullName>
    </recommendedName>
</protein>
<dbReference type="EMBL" id="KI271588">
    <property type="protein sequence ID" value="ERL65258.1"/>
    <property type="molecule type" value="Genomic_DNA"/>
</dbReference>